<proteinExistence type="predicted"/>
<keyword evidence="2" id="KW-1185">Reference proteome</keyword>
<name>A0ABX8BBC1_9BACT</name>
<evidence type="ECO:0000313" key="1">
    <source>
        <dbReference type="EMBL" id="QUW04143.1"/>
    </source>
</evidence>
<organism evidence="1 2">
    <name type="scientific">Chloracidobacterium validum</name>
    <dbReference type="NCBI Taxonomy" id="2821543"/>
    <lineage>
        <taxon>Bacteria</taxon>
        <taxon>Pseudomonadati</taxon>
        <taxon>Acidobacteriota</taxon>
        <taxon>Terriglobia</taxon>
        <taxon>Terriglobales</taxon>
        <taxon>Acidobacteriaceae</taxon>
        <taxon>Chloracidobacterium</taxon>
    </lineage>
</organism>
<dbReference type="EMBL" id="CP072649">
    <property type="protein sequence ID" value="QUW04143.1"/>
    <property type="molecule type" value="Genomic_DNA"/>
</dbReference>
<sequence>MGKRPTNYQLPNPLTYNLKNPNYTIYHRAALGGLAATIQAWQDKPGLAPQGIRAQVCEDAVEISWDSSLALQEVIQRLLKASFLLTENKLIDLPGQGIPPDRNDLRLAIHTGLCGTFLQHNKMRPGEKAPRALSVRDEGDENASIFTYKAVNAYAHQTAQGTGLLDAKLNGELPQTASIPQSIVPGAMSGATGLEGPPEDVLLLLYLMVGSAVFLLRPQTYRDKAQYCLVVPDVTNLKRFAVNLREIAAYGTNLMRFTNTYLGRVVGGAEEAALRFLIDLQAGDLTEEFERCVSGCLAIAMGKVAWDKNQVNRSQVVRVKGNYPEIGVFRAAAQHFSRARIVTSKEGASFAVPQSPLPELVAANLAAERHWCAHFIDLCKEQQDFTNLKFQKGGLAAMNKAIKDADDQTIVNVFHEAWRLTMGALGERARKDGLDFSRLIEVERERVRNAILRAKTADALASWFLRFCADATRGASLSAMRHDTNRIREFIFNRRNFERFQNLCLFALVSYSAEEAKNHTQGEPEA</sequence>
<protein>
    <submittedName>
        <fullName evidence="1">Type I-MYXAN CRISPR-associated Cas8a1/Cmx1</fullName>
    </submittedName>
</protein>
<accession>A0ABX8BBC1</accession>
<dbReference type="InterPro" id="IPR019989">
    <property type="entry name" value="CRISPR-assoc_Csx13_N"/>
</dbReference>
<gene>
    <name evidence="1" type="primary">cas8a1</name>
    <name evidence="1" type="ORF">J8C06_13955</name>
</gene>
<dbReference type="RefSeq" id="WP_211430032.1">
    <property type="nucleotide sequence ID" value="NZ_CP072649.1"/>
</dbReference>
<dbReference type="Proteomes" id="UP000676506">
    <property type="component" value="Chromosome 2"/>
</dbReference>
<reference evidence="1 2" key="1">
    <citation type="submission" date="2021-03" db="EMBL/GenBank/DDBJ databases">
        <title>Genomic and phenotypic characterization of Chloracidobacterium isolates provides evidence for multiple species.</title>
        <authorList>
            <person name="Saini M.K."/>
            <person name="Costas A.M.G."/>
            <person name="Tank M."/>
            <person name="Bryant D.A."/>
        </authorList>
    </citation>
    <scope>NUCLEOTIDE SEQUENCE [LARGE SCALE GENOMIC DNA]</scope>
    <source>
        <strain evidence="1 2">BV2-C</strain>
    </source>
</reference>
<dbReference type="NCBIfam" id="TIGR03485">
    <property type="entry name" value="cas_csx13_N"/>
    <property type="match status" value="1"/>
</dbReference>
<evidence type="ECO:0000313" key="2">
    <source>
        <dbReference type="Proteomes" id="UP000676506"/>
    </source>
</evidence>